<evidence type="ECO:0000256" key="2">
    <source>
        <dbReference type="ARBA" id="ARBA00022763"/>
    </source>
</evidence>
<accession>A0A9W8NJS8</accession>
<dbReference type="Proteomes" id="UP001148614">
    <property type="component" value="Unassembled WGS sequence"/>
</dbReference>
<name>A0A9W8NJS8_9PEZI</name>
<dbReference type="Pfam" id="PF21928">
    <property type="entry name" value="XLF_CC"/>
    <property type="match status" value="1"/>
</dbReference>
<dbReference type="PANTHER" id="PTHR32235">
    <property type="entry name" value="NON-HOMOLOGOUS END-JOINING FACTOR 1"/>
    <property type="match status" value="1"/>
</dbReference>
<dbReference type="Gene3D" id="2.170.210.10">
    <property type="entry name" value="DNA double-strand break repair and VJ recombination XRCC4, N-terminal"/>
    <property type="match status" value="1"/>
</dbReference>
<comment type="subcellular location">
    <subcellularLocation>
        <location evidence="1">Nucleus</location>
    </subcellularLocation>
</comment>
<feature type="region of interest" description="Disordered" evidence="8">
    <location>
        <begin position="272"/>
        <end position="567"/>
    </location>
</feature>
<organism evidence="11 12">
    <name type="scientific">Xylaria arbuscula</name>
    <dbReference type="NCBI Taxonomy" id="114810"/>
    <lineage>
        <taxon>Eukaryota</taxon>
        <taxon>Fungi</taxon>
        <taxon>Dikarya</taxon>
        <taxon>Ascomycota</taxon>
        <taxon>Pezizomycotina</taxon>
        <taxon>Sordariomycetes</taxon>
        <taxon>Xylariomycetidae</taxon>
        <taxon>Xylariales</taxon>
        <taxon>Xylariaceae</taxon>
        <taxon>Xylaria</taxon>
    </lineage>
</organism>
<evidence type="ECO:0000256" key="5">
    <source>
        <dbReference type="ARBA" id="ARBA00023242"/>
    </source>
</evidence>
<keyword evidence="12" id="KW-1185">Reference proteome</keyword>
<keyword evidence="5" id="KW-0539">Nucleus</keyword>
<dbReference type="AlphaFoldDB" id="A0A9W8NJS8"/>
<feature type="compositionally biased region" description="Low complexity" evidence="8">
    <location>
        <begin position="440"/>
        <end position="451"/>
    </location>
</feature>
<dbReference type="GO" id="GO:0032807">
    <property type="term" value="C:DNA ligase IV complex"/>
    <property type="evidence" value="ECO:0007669"/>
    <property type="project" value="TreeGrafter"/>
</dbReference>
<evidence type="ECO:0000256" key="8">
    <source>
        <dbReference type="SAM" id="MobiDB-lite"/>
    </source>
</evidence>
<keyword evidence="2" id="KW-0227">DNA damage</keyword>
<evidence type="ECO:0000256" key="3">
    <source>
        <dbReference type="ARBA" id="ARBA00023125"/>
    </source>
</evidence>
<dbReference type="InterPro" id="IPR052287">
    <property type="entry name" value="NHEJ_factor"/>
</dbReference>
<proteinExistence type="inferred from homology"/>
<evidence type="ECO:0000313" key="12">
    <source>
        <dbReference type="Proteomes" id="UP001148614"/>
    </source>
</evidence>
<dbReference type="InterPro" id="IPR038051">
    <property type="entry name" value="XRCC4-like_N_sf"/>
</dbReference>
<feature type="domain" description="XLF-like N-terminal" evidence="9">
    <location>
        <begin position="6"/>
        <end position="133"/>
    </location>
</feature>
<feature type="compositionally biased region" description="Basic and acidic residues" evidence="8">
    <location>
        <begin position="539"/>
        <end position="554"/>
    </location>
</feature>
<comment type="caution">
    <text evidence="11">The sequence shown here is derived from an EMBL/GenBank/DDBJ whole genome shotgun (WGS) entry which is preliminary data.</text>
</comment>
<dbReference type="InterPro" id="IPR015381">
    <property type="entry name" value="XLF-like_N"/>
</dbReference>
<evidence type="ECO:0000259" key="9">
    <source>
        <dbReference type="Pfam" id="PF09302"/>
    </source>
</evidence>
<feature type="domain" description="XLF-like coiled-coil region" evidence="10">
    <location>
        <begin position="136"/>
        <end position="186"/>
    </location>
</feature>
<evidence type="ECO:0000256" key="1">
    <source>
        <dbReference type="ARBA" id="ARBA00004123"/>
    </source>
</evidence>
<comment type="similarity">
    <text evidence="6">Belongs to the XRCC4-XLF family. XLF subfamily.</text>
</comment>
<dbReference type="Pfam" id="PF09302">
    <property type="entry name" value="XLF"/>
    <property type="match status" value="1"/>
</dbReference>
<dbReference type="VEuPathDB" id="FungiDB:F4678DRAFT_413682"/>
<evidence type="ECO:0000313" key="11">
    <source>
        <dbReference type="EMBL" id="KAJ3577648.1"/>
    </source>
</evidence>
<feature type="compositionally biased region" description="Basic and acidic residues" evidence="8">
    <location>
        <begin position="273"/>
        <end position="290"/>
    </location>
</feature>
<evidence type="ECO:0000256" key="4">
    <source>
        <dbReference type="ARBA" id="ARBA00023204"/>
    </source>
</evidence>
<dbReference type="GO" id="GO:0045027">
    <property type="term" value="F:DNA end binding"/>
    <property type="evidence" value="ECO:0007669"/>
    <property type="project" value="TreeGrafter"/>
</dbReference>
<gene>
    <name evidence="11" type="ORF">NPX13_g2921</name>
</gene>
<protein>
    <recommendedName>
        <fullName evidence="7">Non-homologous end-joining factor 1</fullName>
    </recommendedName>
</protein>
<feature type="compositionally biased region" description="Acidic residues" evidence="8">
    <location>
        <begin position="386"/>
        <end position="398"/>
    </location>
</feature>
<reference evidence="11" key="1">
    <citation type="submission" date="2022-07" db="EMBL/GenBank/DDBJ databases">
        <title>Genome Sequence of Xylaria arbuscula.</title>
        <authorList>
            <person name="Buettner E."/>
        </authorList>
    </citation>
    <scope>NUCLEOTIDE SEQUENCE</scope>
    <source>
        <strain evidence="11">VT107</strain>
    </source>
</reference>
<keyword evidence="3" id="KW-0238">DNA-binding</keyword>
<evidence type="ECO:0000259" key="10">
    <source>
        <dbReference type="Pfam" id="PF21928"/>
    </source>
</evidence>
<evidence type="ECO:0000256" key="7">
    <source>
        <dbReference type="ARBA" id="ARBA00044529"/>
    </source>
</evidence>
<dbReference type="PANTHER" id="PTHR32235:SF1">
    <property type="entry name" value="NON-HOMOLOGOUS END-JOINING FACTOR 1"/>
    <property type="match status" value="1"/>
</dbReference>
<dbReference type="EMBL" id="JANPWZ010000332">
    <property type="protein sequence ID" value="KAJ3577648.1"/>
    <property type="molecule type" value="Genomic_DNA"/>
</dbReference>
<dbReference type="GO" id="GO:0006303">
    <property type="term" value="P:double-strand break repair via nonhomologous end joining"/>
    <property type="evidence" value="ECO:0007669"/>
    <property type="project" value="UniProtKB-ARBA"/>
</dbReference>
<dbReference type="InterPro" id="IPR053829">
    <property type="entry name" value="XLF-like_CC"/>
</dbReference>
<feature type="compositionally biased region" description="Basic and acidic residues" evidence="8">
    <location>
        <begin position="517"/>
        <end position="528"/>
    </location>
</feature>
<sequence>MEPPPKWYPLPHFPELPALLASTRFGESSYTLHITDLVHVWVEKLDRRGILLRSLQENTSIDLVDTDPEQWAVFLSKLRAAFDPASPDHALTSLTIAAATGAHSKNPGGLTLRITCELPHPLSALQWPVHLTKCEPATLASELVLPLLQERYIQARGAEDLMSQLKERDAIISKLLDKLSSMNVPLELIFNSLSSKHAITRAAAEERIKGLAPFHEEKWRSQQNTETPQDAAGLLHGVFGDPTFGRAANPDLGVSDTLNDWWEKLGSGFHTAIKTETKSPDEESQKKPRESTPSSEHVEEDFQVQTTPPRRFSRSSAAEGSGSGRSGKGKTRRNITDSDESDVPDRHPTGSQNKSRLKIGGPKVNKAPPRDPVASQSSRTLHTDENDTESETEDEEQSEPSKSAKGAAARLGTIGKPKRPSQPIEPAPVGGSTAKDDSETPSGSDSDSGDSAKQKRSLATTSSAPRKGGLGRIGGKAKATTPPPPPPAKHTHDSAIDNLASPKKTETRKLGAIGKKPRAEPKRLHSDAPAEPEEEETDEQKPERKRAELAKELSRQTAVPARKKRKF</sequence>
<keyword evidence="4" id="KW-0234">DNA repair</keyword>
<evidence type="ECO:0000256" key="6">
    <source>
        <dbReference type="ARBA" id="ARBA00025747"/>
    </source>
</evidence>
<dbReference type="CDD" id="cd22285">
    <property type="entry name" value="HD_XLF_N"/>
    <property type="match status" value="1"/>
</dbReference>